<dbReference type="SMART" id="SM00470">
    <property type="entry name" value="ParB"/>
    <property type="match status" value="1"/>
</dbReference>
<dbReference type="GO" id="GO:0007059">
    <property type="term" value="P:chromosome segregation"/>
    <property type="evidence" value="ECO:0007669"/>
    <property type="project" value="UniProtKB-KW"/>
</dbReference>
<dbReference type="CDD" id="cd16393">
    <property type="entry name" value="SPO0J_N"/>
    <property type="match status" value="1"/>
</dbReference>
<dbReference type="InterPro" id="IPR003115">
    <property type="entry name" value="ParB_N"/>
</dbReference>
<dbReference type="AlphaFoldDB" id="A0A3B0TQD2"/>
<dbReference type="Pfam" id="PF02195">
    <property type="entry name" value="ParB_N"/>
    <property type="match status" value="1"/>
</dbReference>
<gene>
    <name evidence="6" type="ORF">MNBD_ALPHA09-2315</name>
</gene>
<dbReference type="NCBIfam" id="TIGR00180">
    <property type="entry name" value="parB_part"/>
    <property type="match status" value="1"/>
</dbReference>
<dbReference type="Pfam" id="PF17762">
    <property type="entry name" value="HTH_ParB"/>
    <property type="match status" value="1"/>
</dbReference>
<evidence type="ECO:0000256" key="2">
    <source>
        <dbReference type="ARBA" id="ARBA00022829"/>
    </source>
</evidence>
<organism evidence="6">
    <name type="scientific">hydrothermal vent metagenome</name>
    <dbReference type="NCBI Taxonomy" id="652676"/>
    <lineage>
        <taxon>unclassified sequences</taxon>
        <taxon>metagenomes</taxon>
        <taxon>ecological metagenomes</taxon>
    </lineage>
</organism>
<dbReference type="Gene3D" id="3.90.1530.30">
    <property type="match status" value="1"/>
</dbReference>
<keyword evidence="2" id="KW-0159">Chromosome partition</keyword>
<evidence type="ECO:0000313" key="6">
    <source>
        <dbReference type="EMBL" id="VAW18910.1"/>
    </source>
</evidence>
<accession>A0A3B0TQD2</accession>
<dbReference type="FunFam" id="1.10.10.2830:FF:000001">
    <property type="entry name" value="Chromosome partitioning protein ParB"/>
    <property type="match status" value="1"/>
</dbReference>
<dbReference type="InterPro" id="IPR050336">
    <property type="entry name" value="Chromosome_partition/occlusion"/>
</dbReference>
<dbReference type="GO" id="GO:0005694">
    <property type="term" value="C:chromosome"/>
    <property type="evidence" value="ECO:0007669"/>
    <property type="project" value="TreeGrafter"/>
</dbReference>
<evidence type="ECO:0000256" key="3">
    <source>
        <dbReference type="ARBA" id="ARBA00023125"/>
    </source>
</evidence>
<name>A0A3B0TQD2_9ZZZZ</name>
<dbReference type="GO" id="GO:0003677">
    <property type="term" value="F:DNA binding"/>
    <property type="evidence" value="ECO:0007669"/>
    <property type="project" value="UniProtKB-KW"/>
</dbReference>
<dbReference type="Gene3D" id="1.10.10.2830">
    <property type="match status" value="1"/>
</dbReference>
<comment type="similarity">
    <text evidence="1">Belongs to the ParB family.</text>
</comment>
<protein>
    <submittedName>
        <fullName evidence="6">Chromosome (Plasmid) partitioning protein ParB</fullName>
    </submittedName>
</protein>
<sequence length="316" mass="34007">MSAAEKQSAAPAAQQGKRNRLGRGLAALIGDAAAEEGLYEAPPPDSDLPIEMIRANPNNPRRIFHEADLEELALSIQGQGLIQPLIVRPLEGFEGQYEIVAGERRWRAAQLARLHKVPVVVRHLTDSEALEIAIIENVQRTDLNPVEEAEGYRRLMDDFSYTQEQLSKVIGKSRSHVANTLRLISLPDKVKQYLADGLLTAGHARALITAENPVSLATEIVQKGLSVRGAEALAKRGEAGAGDGSAGAPKKPAAPSPKDADTLALEKDLADALGLAVRIDHRGQAGGQGGEVKIAYRTLEQLDEVCRRLLNRNSGD</sequence>
<keyword evidence="3" id="KW-0238">DNA-binding</keyword>
<evidence type="ECO:0000256" key="1">
    <source>
        <dbReference type="ARBA" id="ARBA00006295"/>
    </source>
</evidence>
<dbReference type="GO" id="GO:0045881">
    <property type="term" value="P:positive regulation of sporulation resulting in formation of a cellular spore"/>
    <property type="evidence" value="ECO:0007669"/>
    <property type="project" value="TreeGrafter"/>
</dbReference>
<feature type="region of interest" description="Disordered" evidence="4">
    <location>
        <begin position="236"/>
        <end position="260"/>
    </location>
</feature>
<dbReference type="FunFam" id="3.90.1530.30:FF:000001">
    <property type="entry name" value="Chromosome partitioning protein ParB"/>
    <property type="match status" value="1"/>
</dbReference>
<dbReference type="PANTHER" id="PTHR33375:SF1">
    <property type="entry name" value="CHROMOSOME-PARTITIONING PROTEIN PARB-RELATED"/>
    <property type="match status" value="1"/>
</dbReference>
<evidence type="ECO:0000259" key="5">
    <source>
        <dbReference type="SMART" id="SM00470"/>
    </source>
</evidence>
<dbReference type="InterPro" id="IPR057240">
    <property type="entry name" value="ParB_dimer_C"/>
</dbReference>
<dbReference type="SUPFAM" id="SSF110849">
    <property type="entry name" value="ParB/Sulfiredoxin"/>
    <property type="match status" value="1"/>
</dbReference>
<dbReference type="InterPro" id="IPR036086">
    <property type="entry name" value="ParB/Sulfiredoxin_sf"/>
</dbReference>
<dbReference type="Pfam" id="PF23552">
    <property type="entry name" value="ParB_C"/>
    <property type="match status" value="1"/>
</dbReference>
<reference evidence="6" key="1">
    <citation type="submission" date="2018-06" db="EMBL/GenBank/DDBJ databases">
        <authorList>
            <person name="Zhirakovskaya E."/>
        </authorList>
    </citation>
    <scope>NUCLEOTIDE SEQUENCE</scope>
</reference>
<proteinExistence type="inferred from homology"/>
<dbReference type="SUPFAM" id="SSF109709">
    <property type="entry name" value="KorB DNA-binding domain-like"/>
    <property type="match status" value="1"/>
</dbReference>
<feature type="compositionally biased region" description="Low complexity" evidence="4">
    <location>
        <begin position="246"/>
        <end position="257"/>
    </location>
</feature>
<evidence type="ECO:0000256" key="4">
    <source>
        <dbReference type="SAM" id="MobiDB-lite"/>
    </source>
</evidence>
<feature type="domain" description="ParB-like N-terminal" evidence="5">
    <location>
        <begin position="46"/>
        <end position="138"/>
    </location>
</feature>
<dbReference type="InterPro" id="IPR041468">
    <property type="entry name" value="HTH_ParB/Spo0J"/>
</dbReference>
<dbReference type="InterPro" id="IPR004437">
    <property type="entry name" value="ParB/RepB/Spo0J"/>
</dbReference>
<dbReference type="PANTHER" id="PTHR33375">
    <property type="entry name" value="CHROMOSOME-PARTITIONING PROTEIN PARB-RELATED"/>
    <property type="match status" value="1"/>
</dbReference>
<dbReference type="EMBL" id="UOEM01000120">
    <property type="protein sequence ID" value="VAW18910.1"/>
    <property type="molecule type" value="Genomic_DNA"/>
</dbReference>